<keyword evidence="1" id="KW-0812">Transmembrane</keyword>
<sequence>MSIDKFKSYLKVSYKGYIVSFVIALLWFVFDKHNLFWLIYFPLSIVQGYYRYQQSLVEEARLKAKGLTAEDIENIRFVKQWETARKRGMWDYCIINGGFLYGLAISIATSTIMLICTGKDIRDGMEVFGGMFSFISYNYILGAIIGVIIFRRVWKYNERRFLNLTDPLAGNYLTADFKDL</sequence>
<keyword evidence="1" id="KW-0472">Membrane</keyword>
<dbReference type="KEGG" id="muh:HYN43_016800"/>
<evidence type="ECO:0000313" key="3">
    <source>
        <dbReference type="Proteomes" id="UP000270046"/>
    </source>
</evidence>
<dbReference type="EMBL" id="CP032869">
    <property type="protein sequence ID" value="AYL96859.1"/>
    <property type="molecule type" value="Genomic_DNA"/>
</dbReference>
<reference evidence="2 3" key="1">
    <citation type="submission" date="2018-10" db="EMBL/GenBank/DDBJ databases">
        <title>Genome sequencing of Mucilaginibacter sp. HYN0043.</title>
        <authorList>
            <person name="Kim M."/>
            <person name="Yi H."/>
        </authorList>
    </citation>
    <scope>NUCLEOTIDE SEQUENCE [LARGE SCALE GENOMIC DNA]</scope>
    <source>
        <strain evidence="2 3">HYN0043</strain>
    </source>
</reference>
<accession>A0A494VQZ4</accession>
<keyword evidence="1" id="KW-1133">Transmembrane helix</keyword>
<feature type="transmembrane region" description="Helical" evidence="1">
    <location>
        <begin position="127"/>
        <end position="150"/>
    </location>
</feature>
<feature type="transmembrane region" description="Helical" evidence="1">
    <location>
        <begin position="12"/>
        <end position="29"/>
    </location>
</feature>
<dbReference type="AlphaFoldDB" id="A0A494VQZ4"/>
<dbReference type="RefSeq" id="WP_119410446.1">
    <property type="nucleotide sequence ID" value="NZ_CP032869.1"/>
</dbReference>
<feature type="transmembrane region" description="Helical" evidence="1">
    <location>
        <begin position="35"/>
        <end position="52"/>
    </location>
</feature>
<dbReference type="Proteomes" id="UP000270046">
    <property type="component" value="Chromosome"/>
</dbReference>
<organism evidence="2 3">
    <name type="scientific">Mucilaginibacter celer</name>
    <dbReference type="NCBI Taxonomy" id="2305508"/>
    <lineage>
        <taxon>Bacteria</taxon>
        <taxon>Pseudomonadati</taxon>
        <taxon>Bacteroidota</taxon>
        <taxon>Sphingobacteriia</taxon>
        <taxon>Sphingobacteriales</taxon>
        <taxon>Sphingobacteriaceae</taxon>
        <taxon>Mucilaginibacter</taxon>
    </lineage>
</organism>
<dbReference type="OrthoDB" id="799270at2"/>
<proteinExistence type="predicted"/>
<protein>
    <submittedName>
        <fullName evidence="2">Uncharacterized protein</fullName>
    </submittedName>
</protein>
<gene>
    <name evidence="2" type="ORF">HYN43_016800</name>
</gene>
<evidence type="ECO:0000256" key="1">
    <source>
        <dbReference type="SAM" id="Phobius"/>
    </source>
</evidence>
<evidence type="ECO:0000313" key="2">
    <source>
        <dbReference type="EMBL" id="AYL96859.1"/>
    </source>
</evidence>
<keyword evidence="3" id="KW-1185">Reference proteome</keyword>
<name>A0A494VQZ4_9SPHI</name>
<feature type="transmembrane region" description="Helical" evidence="1">
    <location>
        <begin position="93"/>
        <end position="115"/>
    </location>
</feature>